<feature type="transmembrane region" description="Helical" evidence="1">
    <location>
        <begin position="100"/>
        <end position="119"/>
    </location>
</feature>
<proteinExistence type="predicted"/>
<feature type="transmembrane region" description="Helical" evidence="1">
    <location>
        <begin position="70"/>
        <end position="88"/>
    </location>
</feature>
<dbReference type="RefSeq" id="WP_089835438.1">
    <property type="nucleotide sequence ID" value="NZ_FNBN01000006.1"/>
</dbReference>
<name>A0A1G7WRT0_CHIFI</name>
<accession>A0A1G7WRT0</accession>
<dbReference type="Pfam" id="PF18936">
    <property type="entry name" value="DUF5684"/>
    <property type="match status" value="1"/>
</dbReference>
<reference evidence="2 3" key="1">
    <citation type="submission" date="2016-10" db="EMBL/GenBank/DDBJ databases">
        <authorList>
            <person name="de Groot N.N."/>
        </authorList>
    </citation>
    <scope>NUCLEOTIDE SEQUENCE [LARGE SCALE GENOMIC DNA]</scope>
    <source>
        <strain evidence="2 3">DSM 527</strain>
    </source>
</reference>
<keyword evidence="1" id="KW-0472">Membrane</keyword>
<dbReference type="Proteomes" id="UP000199045">
    <property type="component" value="Unassembled WGS sequence"/>
</dbReference>
<protein>
    <recommendedName>
        <fullName evidence="4">Signal peptidase I</fullName>
    </recommendedName>
</protein>
<evidence type="ECO:0008006" key="4">
    <source>
        <dbReference type="Google" id="ProtNLM"/>
    </source>
</evidence>
<sequence>MQDVSYDSSGAAAMGGAFVVLMVFYVAVCVLMIVCGWKVFEKAGKPGWASIIPIYSLIVMLEIVGKPWWYIFMFLIPIYGWIVLPIMLTHDLSKSFGKDVGFTVGLLLLGIIFYPILAFSKDIRYIGPAGRPTGASLDSQIGSIGNPAV</sequence>
<evidence type="ECO:0000256" key="1">
    <source>
        <dbReference type="SAM" id="Phobius"/>
    </source>
</evidence>
<dbReference type="EMBL" id="FNBN01000006">
    <property type="protein sequence ID" value="SDG74633.1"/>
    <property type="molecule type" value="Genomic_DNA"/>
</dbReference>
<evidence type="ECO:0000313" key="3">
    <source>
        <dbReference type="Proteomes" id="UP000199045"/>
    </source>
</evidence>
<keyword evidence="1" id="KW-0812">Transmembrane</keyword>
<evidence type="ECO:0000313" key="2">
    <source>
        <dbReference type="EMBL" id="SDG74633.1"/>
    </source>
</evidence>
<organism evidence="2 3">
    <name type="scientific">Chitinophaga filiformis</name>
    <name type="common">Myxococcus filiformis</name>
    <name type="synonym">Flexibacter filiformis</name>
    <dbReference type="NCBI Taxonomy" id="104663"/>
    <lineage>
        <taxon>Bacteria</taxon>
        <taxon>Pseudomonadati</taxon>
        <taxon>Bacteroidota</taxon>
        <taxon>Chitinophagia</taxon>
        <taxon>Chitinophagales</taxon>
        <taxon>Chitinophagaceae</taxon>
        <taxon>Chitinophaga</taxon>
    </lineage>
</organism>
<dbReference type="AlphaFoldDB" id="A0A1G7WRT0"/>
<dbReference type="OrthoDB" id="2376202at2"/>
<feature type="transmembrane region" description="Helical" evidence="1">
    <location>
        <begin position="12"/>
        <end position="35"/>
    </location>
</feature>
<dbReference type="STRING" id="104663.SAMN04488121_106130"/>
<gene>
    <name evidence="2" type="ORF">SAMN04488121_106130</name>
</gene>
<dbReference type="InterPro" id="IPR043739">
    <property type="entry name" value="DUF5684"/>
</dbReference>
<keyword evidence="1" id="KW-1133">Transmembrane helix</keyword>